<evidence type="ECO:0000313" key="3">
    <source>
        <dbReference type="Proteomes" id="UP000765509"/>
    </source>
</evidence>
<sequence>MANWSILVFYGFWATPPFTGLLWPQAISCSHWPLWPIVHLTKPQANSFVLGLRVPSCHHQGPWSHPFDYGVLGHLDPLWPLPSVVCKPHTIGPPEPNLAPNLISPTNGQKDPRTQIGLWQSPEATRSSSARFPLHSTESLLFTNVLCSMDSAVVHIWYNIALCTNFSQQSNGDGFRTKLGHFKLSSQIHPWRLPEDHLRTPTTCPYRSWFLLSFRILPREISRGYEALNQLSRYQVLQYSLENSIVPYMLYSIKVYGIDPFGQFIFHCGNSVTQVNFQDYQICIDPKQSIRPGINPPGSVFSFFTYTGHLFFPRDLFPS</sequence>
<reference evidence="2" key="1">
    <citation type="submission" date="2021-03" db="EMBL/GenBank/DDBJ databases">
        <title>Draft genome sequence of rust myrtle Austropuccinia psidii MF-1, a brazilian biotype.</title>
        <authorList>
            <person name="Quecine M.C."/>
            <person name="Pachon D.M.R."/>
            <person name="Bonatelli M.L."/>
            <person name="Correr F.H."/>
            <person name="Franceschini L.M."/>
            <person name="Leite T.F."/>
            <person name="Margarido G.R.A."/>
            <person name="Almeida C.A."/>
            <person name="Ferrarezi J.A."/>
            <person name="Labate C.A."/>
        </authorList>
    </citation>
    <scope>NUCLEOTIDE SEQUENCE</scope>
    <source>
        <strain evidence="2">MF-1</strain>
    </source>
</reference>
<keyword evidence="1" id="KW-0732">Signal</keyword>
<feature type="chain" id="PRO_5040271636" evidence="1">
    <location>
        <begin position="21"/>
        <end position="319"/>
    </location>
</feature>
<evidence type="ECO:0000313" key="2">
    <source>
        <dbReference type="EMBL" id="MBW0561968.1"/>
    </source>
</evidence>
<evidence type="ECO:0000256" key="1">
    <source>
        <dbReference type="SAM" id="SignalP"/>
    </source>
</evidence>
<protein>
    <submittedName>
        <fullName evidence="2">Uncharacterized protein</fullName>
    </submittedName>
</protein>
<accession>A0A9Q3JEX8</accession>
<proteinExistence type="predicted"/>
<dbReference type="AlphaFoldDB" id="A0A9Q3JEX8"/>
<comment type="caution">
    <text evidence="2">The sequence shown here is derived from an EMBL/GenBank/DDBJ whole genome shotgun (WGS) entry which is preliminary data.</text>
</comment>
<keyword evidence="3" id="KW-1185">Reference proteome</keyword>
<dbReference type="EMBL" id="AVOT02071788">
    <property type="protein sequence ID" value="MBW0561968.1"/>
    <property type="molecule type" value="Genomic_DNA"/>
</dbReference>
<feature type="signal peptide" evidence="1">
    <location>
        <begin position="1"/>
        <end position="20"/>
    </location>
</feature>
<gene>
    <name evidence="2" type="ORF">O181_101683</name>
</gene>
<organism evidence="2 3">
    <name type="scientific">Austropuccinia psidii MF-1</name>
    <dbReference type="NCBI Taxonomy" id="1389203"/>
    <lineage>
        <taxon>Eukaryota</taxon>
        <taxon>Fungi</taxon>
        <taxon>Dikarya</taxon>
        <taxon>Basidiomycota</taxon>
        <taxon>Pucciniomycotina</taxon>
        <taxon>Pucciniomycetes</taxon>
        <taxon>Pucciniales</taxon>
        <taxon>Sphaerophragmiaceae</taxon>
        <taxon>Austropuccinia</taxon>
    </lineage>
</organism>
<name>A0A9Q3JEX8_9BASI</name>
<dbReference type="Proteomes" id="UP000765509">
    <property type="component" value="Unassembled WGS sequence"/>
</dbReference>